<protein>
    <recommendedName>
        <fullName evidence="3">Metallo-beta-lactamase domain-containing protein</fullName>
    </recommendedName>
</protein>
<dbReference type="Pfam" id="PF23023">
    <property type="entry name" value="Anti-Pycsar_Apyc1"/>
    <property type="match status" value="1"/>
</dbReference>
<dbReference type="SUPFAM" id="SSF56281">
    <property type="entry name" value="Metallo-hydrolase/oxidoreductase"/>
    <property type="match status" value="1"/>
</dbReference>
<gene>
    <name evidence="1" type="ORF">CVV64_09870</name>
</gene>
<comment type="caution">
    <text evidence="1">The sequence shown here is derived from an EMBL/GenBank/DDBJ whole genome shotgun (WGS) entry which is preliminary data.</text>
</comment>
<dbReference type="EMBL" id="PGXC01000006">
    <property type="protein sequence ID" value="PKK90264.1"/>
    <property type="molecule type" value="Genomic_DNA"/>
</dbReference>
<dbReference type="InterPro" id="IPR036866">
    <property type="entry name" value="RibonucZ/Hydroxyglut_hydro"/>
</dbReference>
<dbReference type="Gene3D" id="3.60.15.10">
    <property type="entry name" value="Ribonuclease Z/Hydroxyacylglutathione hydrolase-like"/>
    <property type="match status" value="1"/>
</dbReference>
<accession>A0A2N1PPL0</accession>
<dbReference type="PANTHER" id="PTHR46018:SF2">
    <property type="entry name" value="ZINC PHOSPHODIESTERASE ELAC PROTEIN 1"/>
    <property type="match status" value="1"/>
</dbReference>
<evidence type="ECO:0008006" key="3">
    <source>
        <dbReference type="Google" id="ProtNLM"/>
    </source>
</evidence>
<dbReference type="PANTHER" id="PTHR46018">
    <property type="entry name" value="ZINC PHOSPHODIESTERASE ELAC PROTEIN 1"/>
    <property type="match status" value="1"/>
</dbReference>
<name>A0A2N1PPL0_9BACT</name>
<dbReference type="AlphaFoldDB" id="A0A2N1PPL0"/>
<evidence type="ECO:0000313" key="2">
    <source>
        <dbReference type="Proteomes" id="UP000233256"/>
    </source>
</evidence>
<evidence type="ECO:0000313" key="1">
    <source>
        <dbReference type="EMBL" id="PKK90264.1"/>
    </source>
</evidence>
<sequence>MKISVLGSAGAAPSGGPSNPFNCFFLHEAGLLLEAPPDAVVSLGREGIPISSIRSIMVSHLHGDHVFGLPFLFLALRRSENSNIPQNEVEGKGFQNQRILLLGPAGTGKAAVHLTQLAFGEGSSTVKWLHDRIMFIPFEKGKFDIKGINHSFVLAQMDHPVPTFGFAMWENSADRDNTDPQQPILAYLPDTLWSDGAINLVRLNPRTIIIDMGGGPGTSDPFSNDSSHLTARQAIDGISLLAKRETLIIGTHLDRNPQIMDSEILALTDSKIHIPDNLTVAMARPGMKIHPESRKITEE</sequence>
<organism evidence="1 2">
    <name type="scientific">Candidatus Wallbacteria bacterium HGW-Wallbacteria-1</name>
    <dbReference type="NCBI Taxonomy" id="2013854"/>
    <lineage>
        <taxon>Bacteria</taxon>
        <taxon>Candidatus Walliibacteriota</taxon>
    </lineage>
</organism>
<dbReference type="GO" id="GO:0042781">
    <property type="term" value="F:3'-tRNA processing endoribonuclease activity"/>
    <property type="evidence" value="ECO:0007669"/>
    <property type="project" value="TreeGrafter"/>
</dbReference>
<reference evidence="1 2" key="1">
    <citation type="journal article" date="2017" name="ISME J.">
        <title>Potential for microbial H2 and metal transformations associated with novel bacteria and archaea in deep terrestrial subsurface sediments.</title>
        <authorList>
            <person name="Hernsdorf A.W."/>
            <person name="Amano Y."/>
            <person name="Miyakawa K."/>
            <person name="Ise K."/>
            <person name="Suzuki Y."/>
            <person name="Anantharaman K."/>
            <person name="Probst A."/>
            <person name="Burstein D."/>
            <person name="Thomas B.C."/>
            <person name="Banfield J.F."/>
        </authorList>
    </citation>
    <scope>NUCLEOTIDE SEQUENCE [LARGE SCALE GENOMIC DNA]</scope>
    <source>
        <strain evidence="1">HGW-Wallbacteria-1</strain>
    </source>
</reference>
<dbReference type="Proteomes" id="UP000233256">
    <property type="component" value="Unassembled WGS sequence"/>
</dbReference>
<proteinExistence type="predicted"/>